<gene>
    <name evidence="1" type="ORF">COT25_02170</name>
</gene>
<keyword evidence="1" id="KW-0808">Transferase</keyword>
<reference evidence="2" key="1">
    <citation type="submission" date="2017-09" db="EMBL/GenBank/DDBJ databases">
        <title>Depth-based differentiation of microbial function through sediment-hosted aquifers and enrichment of novel symbionts in the deep terrestrial subsurface.</title>
        <authorList>
            <person name="Probst A.J."/>
            <person name="Ladd B."/>
            <person name="Jarett J.K."/>
            <person name="Geller-Mcgrath D.E."/>
            <person name="Sieber C.M.K."/>
            <person name="Emerson J.B."/>
            <person name="Anantharaman K."/>
            <person name="Thomas B.C."/>
            <person name="Malmstrom R."/>
            <person name="Stieglmeier M."/>
            <person name="Klingl A."/>
            <person name="Woyke T."/>
            <person name="Ryan C.M."/>
            <person name="Banfield J.F."/>
        </authorList>
    </citation>
    <scope>NUCLEOTIDE SEQUENCE [LARGE SCALE GENOMIC DNA]</scope>
</reference>
<dbReference type="PANTHER" id="PTHR46638:SF1">
    <property type="entry name" value="CORRINOID ADENOSYLTRANSFERASE"/>
    <property type="match status" value="1"/>
</dbReference>
<dbReference type="AlphaFoldDB" id="A0A2H0YSZ8"/>
<dbReference type="GO" id="GO:0008817">
    <property type="term" value="F:corrinoid adenosyltransferase activity"/>
    <property type="evidence" value="ECO:0007669"/>
    <property type="project" value="InterPro"/>
</dbReference>
<name>A0A2H0YSZ8_9BACT</name>
<accession>A0A2H0YSZ8</accession>
<dbReference type="InterPro" id="IPR027417">
    <property type="entry name" value="P-loop_NTPase"/>
</dbReference>
<organism evidence="1 2">
    <name type="scientific">Candidatus Kerfeldbacteria bacterium CG08_land_8_20_14_0_20_42_7</name>
    <dbReference type="NCBI Taxonomy" id="2014245"/>
    <lineage>
        <taxon>Bacteria</taxon>
        <taxon>Candidatus Kerfeldiibacteriota</taxon>
    </lineage>
</organism>
<dbReference type="InterPro" id="IPR003724">
    <property type="entry name" value="CblAdoTrfase_CobA"/>
</dbReference>
<dbReference type="SUPFAM" id="SSF52540">
    <property type="entry name" value="P-loop containing nucleoside triphosphate hydrolases"/>
    <property type="match status" value="1"/>
</dbReference>
<comment type="caution">
    <text evidence="1">The sequence shown here is derived from an EMBL/GenBank/DDBJ whole genome shotgun (WGS) entry which is preliminary data.</text>
</comment>
<dbReference type="GO" id="GO:0009236">
    <property type="term" value="P:cobalamin biosynthetic process"/>
    <property type="evidence" value="ECO:0007669"/>
    <property type="project" value="InterPro"/>
</dbReference>
<dbReference type="EMBL" id="PEXV01000073">
    <property type="protein sequence ID" value="PIS41607.1"/>
    <property type="molecule type" value="Genomic_DNA"/>
</dbReference>
<dbReference type="Gene3D" id="3.40.50.300">
    <property type="entry name" value="P-loop containing nucleotide triphosphate hydrolases"/>
    <property type="match status" value="1"/>
</dbReference>
<evidence type="ECO:0000313" key="2">
    <source>
        <dbReference type="Proteomes" id="UP000228711"/>
    </source>
</evidence>
<dbReference type="PANTHER" id="PTHR46638">
    <property type="entry name" value="CORRINOID ADENOSYLTRANSFERASE"/>
    <property type="match status" value="1"/>
</dbReference>
<proteinExistence type="predicted"/>
<dbReference type="GO" id="GO:0005524">
    <property type="term" value="F:ATP binding"/>
    <property type="evidence" value="ECO:0007669"/>
    <property type="project" value="InterPro"/>
</dbReference>
<protein>
    <submittedName>
        <fullName evidence="1">Cob(I)yrinic acid a,c-diamide adenosyltransferase</fullName>
    </submittedName>
</protein>
<dbReference type="Proteomes" id="UP000228711">
    <property type="component" value="Unassembled WGS sequence"/>
</dbReference>
<dbReference type="Pfam" id="PF02572">
    <property type="entry name" value="CobA_CobO_BtuR"/>
    <property type="match status" value="1"/>
</dbReference>
<sequence length="196" mass="21765">MQSRQARPRVKKSLRPFPGGMTLCYIGDGKGKTSAAIGTATRARGYGWPVLYFQFFKSLDWPSGERAALTKLGIDVEVRGRGFVGILGDKKALAIHVRAAEAALRLAEKSILSGRWRLVVLDEIISCVEEKLFSADAVVAILKRVRAHARGGRVHLVLTGHRKYPKILAQCNTVTEMKMVKHLYYKGYIAHKGIDF</sequence>
<dbReference type="PIRSF" id="PIRSF015617">
    <property type="entry name" value="Adensltrnsf_CobA"/>
    <property type="match status" value="1"/>
</dbReference>
<evidence type="ECO:0000313" key="1">
    <source>
        <dbReference type="EMBL" id="PIS41607.1"/>
    </source>
</evidence>